<organism evidence="3 4">
    <name type="scientific">Paramecium sonneborni</name>
    <dbReference type="NCBI Taxonomy" id="65129"/>
    <lineage>
        <taxon>Eukaryota</taxon>
        <taxon>Sar</taxon>
        <taxon>Alveolata</taxon>
        <taxon>Ciliophora</taxon>
        <taxon>Intramacronucleata</taxon>
        <taxon>Oligohymenophorea</taxon>
        <taxon>Peniculida</taxon>
        <taxon>Parameciidae</taxon>
        <taxon>Paramecium</taxon>
    </lineage>
</organism>
<reference evidence="3" key="1">
    <citation type="submission" date="2021-01" db="EMBL/GenBank/DDBJ databases">
        <authorList>
            <consortium name="Genoscope - CEA"/>
            <person name="William W."/>
        </authorList>
    </citation>
    <scope>NUCLEOTIDE SEQUENCE</scope>
</reference>
<dbReference type="AlphaFoldDB" id="A0A8S1KPI8"/>
<accession>A0A8S1KPI8</accession>
<keyword evidence="4" id="KW-1185">Reference proteome</keyword>
<name>A0A8S1KPI8_9CILI</name>
<evidence type="ECO:0008006" key="5">
    <source>
        <dbReference type="Google" id="ProtNLM"/>
    </source>
</evidence>
<keyword evidence="1" id="KW-0812">Transmembrane</keyword>
<comment type="caution">
    <text evidence="3">The sequence shown here is derived from an EMBL/GenBank/DDBJ whole genome shotgun (WGS) entry which is preliminary data.</text>
</comment>
<evidence type="ECO:0000256" key="1">
    <source>
        <dbReference type="SAM" id="Phobius"/>
    </source>
</evidence>
<keyword evidence="2" id="KW-0732">Signal</keyword>
<evidence type="ECO:0000313" key="4">
    <source>
        <dbReference type="Proteomes" id="UP000692954"/>
    </source>
</evidence>
<evidence type="ECO:0000256" key="2">
    <source>
        <dbReference type="SAM" id="SignalP"/>
    </source>
</evidence>
<dbReference type="Proteomes" id="UP000692954">
    <property type="component" value="Unassembled WGS sequence"/>
</dbReference>
<gene>
    <name evidence="3" type="ORF">PSON_ATCC_30995.1.T0110059</name>
</gene>
<protein>
    <recommendedName>
        <fullName evidence="5">Transmembrane protein</fullName>
    </recommendedName>
</protein>
<dbReference type="OrthoDB" id="293234at2759"/>
<keyword evidence="1" id="KW-0472">Membrane</keyword>
<feature type="transmembrane region" description="Helical" evidence="1">
    <location>
        <begin position="255"/>
        <end position="280"/>
    </location>
</feature>
<keyword evidence="1" id="KW-1133">Transmembrane helix</keyword>
<sequence length="297" mass="34297">MLFLLFLQIAQANQGEDYVRFNSTLRASLRYGQFIQLIPNTFGMGSNSQYPIVDGIATINLTIGSPTKNEFDFFVFDSPYNQFYVCYIHFSERSGKQCQNMVKNICQPCPKNLSQFQILVQKFIQAVMSVQLNYKEAIENATNMNSLCFLGCQSDQVGSFIISNTSYKNYQNAASYIILDNTPFPNLSDCQIKLKNCQDINSEIDYNSTDKNLINFCKNMRNISCVQQFQNITQPEIQFNIDFDVQVTPNNSPYYVQYMVMVILVIIIVFLFIILCVIAMRYKQVKKKIQQTNKKKK</sequence>
<dbReference type="EMBL" id="CAJJDN010000011">
    <property type="protein sequence ID" value="CAD8057198.1"/>
    <property type="molecule type" value="Genomic_DNA"/>
</dbReference>
<evidence type="ECO:0000313" key="3">
    <source>
        <dbReference type="EMBL" id="CAD8057198.1"/>
    </source>
</evidence>
<proteinExistence type="predicted"/>
<feature type="chain" id="PRO_5035793561" description="Transmembrane protein" evidence="2">
    <location>
        <begin position="16"/>
        <end position="297"/>
    </location>
</feature>
<feature type="signal peptide" evidence="2">
    <location>
        <begin position="1"/>
        <end position="15"/>
    </location>
</feature>